<dbReference type="SUPFAM" id="SSF50118">
    <property type="entry name" value="Cell growth inhibitor/plasmid maintenance toxic component"/>
    <property type="match status" value="1"/>
</dbReference>
<organism evidence="8 9">
    <name type="scientific">Roseomonas nitratireducens</name>
    <dbReference type="NCBI Taxonomy" id="2820810"/>
    <lineage>
        <taxon>Bacteria</taxon>
        <taxon>Pseudomonadati</taxon>
        <taxon>Pseudomonadota</taxon>
        <taxon>Alphaproteobacteria</taxon>
        <taxon>Acetobacterales</taxon>
        <taxon>Roseomonadaceae</taxon>
        <taxon>Roseomonas</taxon>
    </lineage>
</organism>
<dbReference type="Gene3D" id="2.30.30.110">
    <property type="match status" value="1"/>
</dbReference>
<evidence type="ECO:0000256" key="3">
    <source>
        <dbReference type="ARBA" id="ARBA00022491"/>
    </source>
</evidence>
<evidence type="ECO:0000313" key="8">
    <source>
        <dbReference type="EMBL" id="MBP0462650.1"/>
    </source>
</evidence>
<comment type="caution">
    <text evidence="8">The sequence shown here is derived from an EMBL/GenBank/DDBJ whole genome shotgun (WGS) entry which is preliminary data.</text>
</comment>
<evidence type="ECO:0000256" key="6">
    <source>
        <dbReference type="ARBA" id="ARBA00029628"/>
    </source>
</evidence>
<dbReference type="InterPro" id="IPR011067">
    <property type="entry name" value="Plasmid_toxin/cell-grow_inhib"/>
</dbReference>
<dbReference type="InterPro" id="IPR002712">
    <property type="entry name" value="CcdB"/>
</dbReference>
<evidence type="ECO:0000313" key="9">
    <source>
        <dbReference type="Proteomes" id="UP000680815"/>
    </source>
</evidence>
<evidence type="ECO:0000256" key="7">
    <source>
        <dbReference type="ARBA" id="ARBA00033135"/>
    </source>
</evidence>
<evidence type="ECO:0000256" key="2">
    <source>
        <dbReference type="ARBA" id="ARBA00015075"/>
    </source>
</evidence>
<protein>
    <recommendedName>
        <fullName evidence="2">Toxin CcdB</fullName>
    </recommendedName>
    <alternativeName>
        <fullName evidence="7">Cytotoxic protein CcdB</fullName>
    </alternativeName>
    <alternativeName>
        <fullName evidence="6">Protein LetD</fullName>
    </alternativeName>
</protein>
<name>A0ABS4AMR2_9PROT</name>
<comment type="similarity">
    <text evidence="1">Belongs to the CcdB toxin family.</text>
</comment>
<sequence>MARFDVHRVAGQRGFLLDVQADHLAALPSRIVVPLLPPSAALPAIRDLNPVLRLDGNDVALMTHYLTAIPRAELGPAIASLAPEREAITRALDLLLTGF</sequence>
<keyword evidence="5" id="KW-0804">Transcription</keyword>
<keyword evidence="9" id="KW-1185">Reference proteome</keyword>
<proteinExistence type="inferred from homology"/>
<keyword evidence="3" id="KW-0678">Repressor</keyword>
<accession>A0ABS4AMR2</accession>
<evidence type="ECO:0000256" key="4">
    <source>
        <dbReference type="ARBA" id="ARBA00023015"/>
    </source>
</evidence>
<evidence type="ECO:0000256" key="1">
    <source>
        <dbReference type="ARBA" id="ARBA00005230"/>
    </source>
</evidence>
<evidence type="ECO:0000256" key="5">
    <source>
        <dbReference type="ARBA" id="ARBA00023163"/>
    </source>
</evidence>
<dbReference type="RefSeq" id="WP_209350011.1">
    <property type="nucleotide sequence ID" value="NZ_JAGIYZ010000001.1"/>
</dbReference>
<reference evidence="8 9" key="1">
    <citation type="submission" date="2021-03" db="EMBL/GenBank/DDBJ databases">
        <authorList>
            <person name="So Y."/>
        </authorList>
    </citation>
    <scope>NUCLEOTIDE SEQUENCE [LARGE SCALE GENOMIC DNA]</scope>
    <source>
        <strain evidence="8 9">PWR1</strain>
    </source>
</reference>
<keyword evidence="4" id="KW-0805">Transcription regulation</keyword>
<dbReference type="Pfam" id="PF01845">
    <property type="entry name" value="CcdB"/>
    <property type="match status" value="1"/>
</dbReference>
<dbReference type="EMBL" id="JAGIYZ010000001">
    <property type="protein sequence ID" value="MBP0462650.1"/>
    <property type="molecule type" value="Genomic_DNA"/>
</dbReference>
<dbReference type="Proteomes" id="UP000680815">
    <property type="component" value="Unassembled WGS sequence"/>
</dbReference>
<gene>
    <name evidence="8" type="ORF">J5Y09_01885</name>
</gene>